<gene>
    <name evidence="3" type="ORF">ACFYNQ_04555</name>
</gene>
<proteinExistence type="predicted"/>
<keyword evidence="1" id="KW-0472">Membrane</keyword>
<organism evidence="3 4">
    <name type="scientific">Streptomyces hokutonensis</name>
    <dbReference type="NCBI Taxonomy" id="1306990"/>
    <lineage>
        <taxon>Bacteria</taxon>
        <taxon>Bacillati</taxon>
        <taxon>Actinomycetota</taxon>
        <taxon>Actinomycetes</taxon>
        <taxon>Kitasatosporales</taxon>
        <taxon>Streptomycetaceae</taxon>
        <taxon>Streptomyces</taxon>
    </lineage>
</organism>
<accession>A0ABW6LXI8</accession>
<dbReference type="Pfam" id="PF22570">
    <property type="entry name" value="LiaF-TM"/>
    <property type="match status" value="1"/>
</dbReference>
<evidence type="ECO:0000256" key="1">
    <source>
        <dbReference type="SAM" id="Phobius"/>
    </source>
</evidence>
<feature type="transmembrane region" description="Helical" evidence="1">
    <location>
        <begin position="96"/>
        <end position="115"/>
    </location>
</feature>
<reference evidence="3 4" key="1">
    <citation type="submission" date="2024-10" db="EMBL/GenBank/DDBJ databases">
        <title>The Natural Products Discovery Center: Release of the First 8490 Sequenced Strains for Exploring Actinobacteria Biosynthetic Diversity.</title>
        <authorList>
            <person name="Kalkreuter E."/>
            <person name="Kautsar S.A."/>
            <person name="Yang D."/>
            <person name="Bader C.D."/>
            <person name="Teijaro C.N."/>
            <person name="Fluegel L."/>
            <person name="Davis C.M."/>
            <person name="Simpson J.R."/>
            <person name="Lauterbach L."/>
            <person name="Steele A.D."/>
            <person name="Gui C."/>
            <person name="Meng S."/>
            <person name="Li G."/>
            <person name="Viehrig K."/>
            <person name="Ye F."/>
            <person name="Su P."/>
            <person name="Kiefer A.F."/>
            <person name="Nichols A."/>
            <person name="Cepeda A.J."/>
            <person name="Yan W."/>
            <person name="Fan B."/>
            <person name="Jiang Y."/>
            <person name="Adhikari A."/>
            <person name="Zheng C.-J."/>
            <person name="Schuster L."/>
            <person name="Cowan T.M."/>
            <person name="Smanski M.J."/>
            <person name="Chevrette M.G."/>
            <person name="De Carvalho L.P.S."/>
            <person name="Shen B."/>
        </authorList>
    </citation>
    <scope>NUCLEOTIDE SEQUENCE [LARGE SCALE GENOMIC DNA]</scope>
    <source>
        <strain evidence="3 4">NPDC006488</strain>
    </source>
</reference>
<evidence type="ECO:0000313" key="3">
    <source>
        <dbReference type="EMBL" id="MFE9597833.1"/>
    </source>
</evidence>
<feature type="domain" description="LiaF transmembrane" evidence="2">
    <location>
        <begin position="19"/>
        <end position="119"/>
    </location>
</feature>
<evidence type="ECO:0000259" key="2">
    <source>
        <dbReference type="Pfam" id="PF22570"/>
    </source>
</evidence>
<feature type="transmembrane region" description="Helical" evidence="1">
    <location>
        <begin position="49"/>
        <end position="67"/>
    </location>
</feature>
<evidence type="ECO:0000313" key="4">
    <source>
        <dbReference type="Proteomes" id="UP001601303"/>
    </source>
</evidence>
<dbReference type="InterPro" id="IPR054331">
    <property type="entry name" value="LiaF_TM"/>
</dbReference>
<keyword evidence="4" id="KW-1185">Reference proteome</keyword>
<protein>
    <recommendedName>
        <fullName evidence="2">LiaF transmembrane domain-containing protein</fullName>
    </recommendedName>
</protein>
<dbReference type="Proteomes" id="UP001601303">
    <property type="component" value="Unassembled WGS sequence"/>
</dbReference>
<sequence length="237" mass="24928">MAGAGGRTRGRSGRRTRLWLGLAVLIVGSFTLGDSTHRVRAAADWLSAWWPWLLLALALVNLLRSVIAPGSLIAPGLLTALALGGLTAAHDISTRTLTDFVAPVALILVGLALLLSSREAESHRWTRVLATGRIRTADGLGSRTDTSQMVLRAIAGELRADLTDSFLDGSLTVQVTAVAGHVHLTVPRDWPVTVRTAGTVLTRVSDTGPRADADADTAREVGLHLLGLAGAFSLVRA</sequence>
<comment type="caution">
    <text evidence="3">The sequence shown here is derived from an EMBL/GenBank/DDBJ whole genome shotgun (WGS) entry which is preliminary data.</text>
</comment>
<name>A0ABW6LXI8_9ACTN</name>
<dbReference type="RefSeq" id="WP_388102682.1">
    <property type="nucleotide sequence ID" value="NZ_JBIAHM010000001.1"/>
</dbReference>
<keyword evidence="1" id="KW-1133">Transmembrane helix</keyword>
<feature type="transmembrane region" description="Helical" evidence="1">
    <location>
        <begin position="72"/>
        <end position="90"/>
    </location>
</feature>
<dbReference type="EMBL" id="JBIAHM010000001">
    <property type="protein sequence ID" value="MFE9597833.1"/>
    <property type="molecule type" value="Genomic_DNA"/>
</dbReference>
<keyword evidence="1" id="KW-0812">Transmembrane</keyword>